<accession>A0A0A9GV00</accession>
<reference evidence="1" key="1">
    <citation type="submission" date="2014-09" db="EMBL/GenBank/DDBJ databases">
        <authorList>
            <person name="Magalhaes I.L.F."/>
            <person name="Oliveira U."/>
            <person name="Santos F.R."/>
            <person name="Vidigal T.H.D.A."/>
            <person name="Brescovit A.D."/>
            <person name="Santos A.J."/>
        </authorList>
    </citation>
    <scope>NUCLEOTIDE SEQUENCE</scope>
    <source>
        <tissue evidence="1">Shoot tissue taken approximately 20 cm above the soil surface</tissue>
    </source>
</reference>
<proteinExistence type="predicted"/>
<evidence type="ECO:0000313" key="1">
    <source>
        <dbReference type="EMBL" id="JAE28372.1"/>
    </source>
</evidence>
<name>A0A0A9GV00_ARUDO</name>
<organism evidence="1">
    <name type="scientific">Arundo donax</name>
    <name type="common">Giant reed</name>
    <name type="synonym">Donax arundinaceus</name>
    <dbReference type="NCBI Taxonomy" id="35708"/>
    <lineage>
        <taxon>Eukaryota</taxon>
        <taxon>Viridiplantae</taxon>
        <taxon>Streptophyta</taxon>
        <taxon>Embryophyta</taxon>
        <taxon>Tracheophyta</taxon>
        <taxon>Spermatophyta</taxon>
        <taxon>Magnoliopsida</taxon>
        <taxon>Liliopsida</taxon>
        <taxon>Poales</taxon>
        <taxon>Poaceae</taxon>
        <taxon>PACMAD clade</taxon>
        <taxon>Arundinoideae</taxon>
        <taxon>Arundineae</taxon>
        <taxon>Arundo</taxon>
    </lineage>
</organism>
<sequence length="17" mass="1933">MSLLCAPCYINACYLVR</sequence>
<protein>
    <submittedName>
        <fullName evidence="1">Uncharacterized protein</fullName>
    </submittedName>
</protein>
<reference evidence="1" key="2">
    <citation type="journal article" date="2015" name="Data Brief">
        <title>Shoot transcriptome of the giant reed, Arundo donax.</title>
        <authorList>
            <person name="Barrero R.A."/>
            <person name="Guerrero F.D."/>
            <person name="Moolhuijzen P."/>
            <person name="Goolsby J.A."/>
            <person name="Tidwell J."/>
            <person name="Bellgard S.E."/>
            <person name="Bellgard M.I."/>
        </authorList>
    </citation>
    <scope>NUCLEOTIDE SEQUENCE</scope>
    <source>
        <tissue evidence="1">Shoot tissue taken approximately 20 cm above the soil surface</tissue>
    </source>
</reference>
<dbReference type="AlphaFoldDB" id="A0A0A9GV00"/>
<dbReference type="EMBL" id="GBRH01169524">
    <property type="protein sequence ID" value="JAE28372.1"/>
    <property type="molecule type" value="Transcribed_RNA"/>
</dbReference>